<accession>A0A5J4WCT3</accession>
<dbReference type="GO" id="GO:0071596">
    <property type="term" value="P:ubiquitin-dependent protein catabolic process via the N-end rule pathway"/>
    <property type="evidence" value="ECO:0007669"/>
    <property type="project" value="UniProtKB-UniRule"/>
</dbReference>
<comment type="function">
    <text evidence="1">Ubiquitin ligase protein which is a component of the N-end rule pathway. Recognizes and binds to proteins bearing specific N-terminal residues that are destabilizing according to the N-end rule, leading to their ubiquitination and subsequent degradation.</text>
</comment>
<feature type="compositionally biased region" description="Low complexity" evidence="2">
    <location>
        <begin position="956"/>
        <end position="970"/>
    </location>
</feature>
<feature type="compositionally biased region" description="Acidic residues" evidence="2">
    <location>
        <begin position="861"/>
        <end position="875"/>
    </location>
</feature>
<sequence length="1024" mass="118663">MQLDSITKLSAMLSLSLQTEKQARTVIQQTMQRVRKRLIFTNSPISYFLPFHPFHLRSFDSEQSQDLYLNPNENNAQSLYGINLYNITKRIGPPHLPLNSTIEWEQLPSVVQNTIIRQLNEQSKKEKQTQSGLNIQARSSTQQQQQTNQIPRVGINAIGSRTLEEEINALIEDQIARFPLHGTINQPISSNFSSQTQLSTNQNKQNLTLQIPTGQELTKLVESLFFGKSSQTYKEMLQQALKLDQQYEKRRQETIIKEKEIQIKNKENIKNKKNEESSKTMEKDEDKSKDKKNKKETDLNKEKEQSDSKHHHKKSEEKENSIQNSNSKDDHKKSKHTYQKDKDKQKDSSSPNPTSASSSKHPKSSNKQESNNKESKSPPPITPNKLMNSTPFSNATASIVPPLRESQVVQLKRFAMALVARRLHYEHPFTTHIPLHRLIGYTFARYAAIKQVNREKKIRIRDELYMNKKKDMIIEQGNNEQNMNINNQNEQQQYNMNSYGDQQVSIILNKNIIQQTQFTSSVLTQFLNPSIQNSIKLLAIAGGASPGFRQLISAEDSLLLAQEPLHIFMSFAQLHSGRLWLRNGESMEQILRYYYHPVFWIRQLIPDIFTLQACASTAGWTRFFTLALSLYDLDFFFLPPWYWTKLAEQEGQFINSQWMASIHTPLSQAQEQVQLDQQMIDKLKKGELPSNKASLTSSNIYAVRFLPPKPDRAGVLWDMNSAEMIVYVTQFVSLLVSLCVERFLHVDPYENNIVDQIQEESNQVFQKNKKQKEIIEKQNEKKESKKDKQYKNNIKNEIEQEEDDDEDDDKLNNKQRKKKKSNIFKDDDEDLENKVNFMQNITFNSKKNYQTHKKHNKDQNSSDEENEPESDEFNSSEEITINPGETNTTFFKDNKPTFIHSEILIKSKIAALLAFDGRTHSQLCDSLPDSFSESENFESIIVEMTQNSDLTKQQQAGEKLQQQLQQQQQQKRNKPISTATGVASGNKRSQILQLSSQSWNIVDLFHSYLTPNLKVQIILFWIKR</sequence>
<evidence type="ECO:0000256" key="2">
    <source>
        <dbReference type="SAM" id="MobiDB-lite"/>
    </source>
</evidence>
<keyword evidence="1" id="KW-0863">Zinc-finger</keyword>
<organism evidence="3 4">
    <name type="scientific">Streblomastix strix</name>
    <dbReference type="NCBI Taxonomy" id="222440"/>
    <lineage>
        <taxon>Eukaryota</taxon>
        <taxon>Metamonada</taxon>
        <taxon>Preaxostyla</taxon>
        <taxon>Oxymonadida</taxon>
        <taxon>Streblomastigidae</taxon>
        <taxon>Streblomastix</taxon>
    </lineage>
</organism>
<feature type="compositionally biased region" description="Basic and acidic residues" evidence="2">
    <location>
        <begin position="327"/>
        <end position="347"/>
    </location>
</feature>
<comment type="caution">
    <text evidence="3">The sequence shown here is derived from an EMBL/GenBank/DDBJ whole genome shotgun (WGS) entry which is preliminary data.</text>
</comment>
<feature type="compositionally biased region" description="Basic and acidic residues" evidence="2">
    <location>
        <begin position="771"/>
        <end position="798"/>
    </location>
</feature>
<feature type="region of interest" description="Disordered" evidence="2">
    <location>
        <begin position="122"/>
        <end position="148"/>
    </location>
</feature>
<keyword evidence="1" id="KW-0833">Ubl conjugation pathway</keyword>
<comment type="pathway">
    <text evidence="1">Protein modification; protein ubiquitination.</text>
</comment>
<name>A0A5J4WCT3_9EUKA</name>
<dbReference type="EC" id="2.3.2.27" evidence="1"/>
<feature type="region of interest" description="Disordered" evidence="2">
    <location>
        <begin position="267"/>
        <end position="393"/>
    </location>
</feature>
<dbReference type="InterPro" id="IPR039164">
    <property type="entry name" value="UBR1-like"/>
</dbReference>
<comment type="similarity">
    <text evidence="1">Belongs to the E3 ubiquitin-protein ligase UBR1-like family.</text>
</comment>
<feature type="compositionally biased region" description="Basic and acidic residues" evidence="2">
    <location>
        <begin position="267"/>
        <end position="320"/>
    </location>
</feature>
<feature type="compositionally biased region" description="Polar residues" evidence="2">
    <location>
        <begin position="975"/>
        <end position="984"/>
    </location>
</feature>
<evidence type="ECO:0000313" key="3">
    <source>
        <dbReference type="EMBL" id="KAA6392486.1"/>
    </source>
</evidence>
<protein>
    <recommendedName>
        <fullName evidence="1">E3 ubiquitin-protein ligase</fullName>
        <ecNumber evidence="1">2.3.2.27</ecNumber>
    </recommendedName>
</protein>
<feature type="compositionally biased region" description="Acidic residues" evidence="2">
    <location>
        <begin position="799"/>
        <end position="809"/>
    </location>
</feature>
<dbReference type="GO" id="GO:0016567">
    <property type="term" value="P:protein ubiquitination"/>
    <property type="evidence" value="ECO:0007669"/>
    <property type="project" value="UniProtKB-UniRule"/>
</dbReference>
<dbReference type="EMBL" id="SNRW01002527">
    <property type="protein sequence ID" value="KAA6392486.1"/>
    <property type="molecule type" value="Genomic_DNA"/>
</dbReference>
<dbReference type="GO" id="GO:0008270">
    <property type="term" value="F:zinc ion binding"/>
    <property type="evidence" value="ECO:0007669"/>
    <property type="project" value="UniProtKB-UniRule"/>
</dbReference>
<evidence type="ECO:0000313" key="4">
    <source>
        <dbReference type="Proteomes" id="UP000324800"/>
    </source>
</evidence>
<keyword evidence="1" id="KW-0479">Metal-binding</keyword>
<dbReference type="PANTHER" id="PTHR21497">
    <property type="entry name" value="UBIQUITIN LIGASE E3 ALPHA-RELATED"/>
    <property type="match status" value="1"/>
</dbReference>
<keyword evidence="1" id="KW-0808">Transferase</keyword>
<dbReference type="Proteomes" id="UP000324800">
    <property type="component" value="Unassembled WGS sequence"/>
</dbReference>
<comment type="catalytic activity">
    <reaction evidence="1">
        <text>S-ubiquitinyl-[E2 ubiquitin-conjugating enzyme]-L-cysteine + [acceptor protein]-L-lysine = [E2 ubiquitin-conjugating enzyme]-L-cysteine + N(6)-ubiquitinyl-[acceptor protein]-L-lysine.</text>
        <dbReference type="EC" id="2.3.2.27"/>
    </reaction>
</comment>
<dbReference type="GO" id="GO:0005737">
    <property type="term" value="C:cytoplasm"/>
    <property type="evidence" value="ECO:0007669"/>
    <property type="project" value="TreeGrafter"/>
</dbReference>
<reference evidence="3 4" key="1">
    <citation type="submission" date="2019-03" db="EMBL/GenBank/DDBJ databases">
        <title>Single cell metagenomics reveals metabolic interactions within the superorganism composed of flagellate Streblomastix strix and complex community of Bacteroidetes bacteria on its surface.</title>
        <authorList>
            <person name="Treitli S.C."/>
            <person name="Kolisko M."/>
            <person name="Husnik F."/>
            <person name="Keeling P."/>
            <person name="Hampl V."/>
        </authorList>
    </citation>
    <scope>NUCLEOTIDE SEQUENCE [LARGE SCALE GENOMIC DNA]</scope>
    <source>
        <strain evidence="3">ST1C</strain>
    </source>
</reference>
<dbReference type="GO" id="GO:0061630">
    <property type="term" value="F:ubiquitin protein ligase activity"/>
    <property type="evidence" value="ECO:0007669"/>
    <property type="project" value="UniProtKB-UniRule"/>
</dbReference>
<feature type="region of interest" description="Disordered" evidence="2">
    <location>
        <begin position="956"/>
        <end position="984"/>
    </location>
</feature>
<evidence type="ECO:0000256" key="1">
    <source>
        <dbReference type="RuleBase" id="RU366018"/>
    </source>
</evidence>
<feature type="compositionally biased region" description="Low complexity" evidence="2">
    <location>
        <begin position="348"/>
        <end position="369"/>
    </location>
</feature>
<feature type="region of interest" description="Disordered" evidence="2">
    <location>
        <begin position="843"/>
        <end position="888"/>
    </location>
</feature>
<dbReference type="PANTHER" id="PTHR21497:SF24">
    <property type="entry name" value="E3 UBIQUITIN-PROTEIN LIGASE UBR1"/>
    <property type="match status" value="1"/>
</dbReference>
<proteinExistence type="inferred from homology"/>
<keyword evidence="1" id="KW-0862">Zinc</keyword>
<gene>
    <name evidence="3" type="ORF">EZS28_011988</name>
</gene>
<feature type="compositionally biased region" description="Low complexity" evidence="2">
    <location>
        <begin position="134"/>
        <end position="148"/>
    </location>
</feature>
<feature type="region of interest" description="Disordered" evidence="2">
    <location>
        <begin position="766"/>
        <end position="819"/>
    </location>
</feature>
<dbReference type="GO" id="GO:0000151">
    <property type="term" value="C:ubiquitin ligase complex"/>
    <property type="evidence" value="ECO:0007669"/>
    <property type="project" value="TreeGrafter"/>
</dbReference>
<dbReference type="AlphaFoldDB" id="A0A5J4WCT3"/>